<proteinExistence type="inferred from homology"/>
<evidence type="ECO:0000256" key="6">
    <source>
        <dbReference type="ARBA" id="ARBA00023284"/>
    </source>
</evidence>
<dbReference type="PRINTS" id="PR00368">
    <property type="entry name" value="FADPNR"/>
</dbReference>
<dbReference type="GO" id="GO:0016491">
    <property type="term" value="F:oxidoreductase activity"/>
    <property type="evidence" value="ECO:0007669"/>
    <property type="project" value="UniProtKB-KW"/>
</dbReference>
<dbReference type="PRINTS" id="PR00411">
    <property type="entry name" value="PNDRDTASEI"/>
</dbReference>
<dbReference type="PANTHER" id="PTHR43429">
    <property type="entry name" value="PYRIDINE NUCLEOTIDE-DISULFIDE OXIDOREDUCTASE DOMAIN-CONTAINING"/>
    <property type="match status" value="1"/>
</dbReference>
<dbReference type="InterPro" id="IPR016156">
    <property type="entry name" value="FAD/NAD-linked_Rdtase_dimer_sf"/>
</dbReference>
<protein>
    <submittedName>
        <fullName evidence="9">CoA-disulfide reductase</fullName>
    </submittedName>
</protein>
<sequence length="465" mass="47950">MHLLVIGGSDAGIMAGLRARELDPDADVTLVVADEYPNYSICGIPYHIAGDVADWHDLAHRARADLEAAGLRLRLGTRATRIDPAGHAVEVTTSSGGSETIGYDRLVVATGARPATAGIGGLTGSEALGPSDGVHQLHTIDDMHAVQRDLAERQPRTAAIIGAGYIGLEMGEALTRRGLGVTLLQRGPEVLPTLDADLGRLVHGELERHGVTVRTGVAVHAVERNGDALAIAGTGVDGLQWVEADMVVVVVGVRPNAGLLAGAGASMGAAGAIDVDDHMRTGLPDVFAAGDGVTTRHRLLGDTWLPLGTTAHKQGRIAGENAVGGDAVFAGVVGTQVVKVFDLVAARTGLREAEAARAGLTARSVTAAPDDHKAYYPGSHPISIRLTGEASTGRLLGGQLIGAYGTEVAKRTDVLATAIFTGLTLPQLSDLDLAYTPPLAAPWDAIQSVAQLWCYASSSGSAPTR</sequence>
<dbReference type="Proteomes" id="UP000481339">
    <property type="component" value="Unassembled WGS sequence"/>
</dbReference>
<evidence type="ECO:0000259" key="7">
    <source>
        <dbReference type="Pfam" id="PF02852"/>
    </source>
</evidence>
<evidence type="ECO:0000256" key="5">
    <source>
        <dbReference type="ARBA" id="ARBA00023002"/>
    </source>
</evidence>
<evidence type="ECO:0000259" key="8">
    <source>
        <dbReference type="Pfam" id="PF07992"/>
    </source>
</evidence>
<keyword evidence="3" id="KW-0285">Flavoprotein</keyword>
<dbReference type="OrthoDB" id="9802028at2"/>
<evidence type="ECO:0000256" key="4">
    <source>
        <dbReference type="ARBA" id="ARBA00022827"/>
    </source>
</evidence>
<evidence type="ECO:0000313" key="10">
    <source>
        <dbReference type="Proteomes" id="UP000481339"/>
    </source>
</evidence>
<accession>A0A7C8FXV1</accession>
<dbReference type="Pfam" id="PF07992">
    <property type="entry name" value="Pyr_redox_2"/>
    <property type="match status" value="1"/>
</dbReference>
<comment type="similarity">
    <text evidence="2">Belongs to the class-III pyridine nucleotide-disulfide oxidoreductase family.</text>
</comment>
<dbReference type="Pfam" id="PF02852">
    <property type="entry name" value="Pyr_redox_dim"/>
    <property type="match status" value="1"/>
</dbReference>
<dbReference type="SUPFAM" id="SSF51905">
    <property type="entry name" value="FAD/NAD(P)-binding domain"/>
    <property type="match status" value="2"/>
</dbReference>
<dbReference type="InterPro" id="IPR036188">
    <property type="entry name" value="FAD/NAD-bd_sf"/>
</dbReference>
<comment type="cofactor">
    <cofactor evidence="1">
        <name>FAD</name>
        <dbReference type="ChEBI" id="CHEBI:57692"/>
    </cofactor>
</comment>
<dbReference type="AlphaFoldDB" id="A0A7C8FXV1"/>
<gene>
    <name evidence="9" type="ORF">F8O02_00040</name>
</gene>
<dbReference type="InterPro" id="IPR004099">
    <property type="entry name" value="Pyr_nucl-diS_OxRdtase_dimer"/>
</dbReference>
<reference evidence="9 10" key="1">
    <citation type="submission" date="2019-09" db="EMBL/GenBank/DDBJ databases">
        <title>Phylogeny of genus Pseudoclavibacter and closely related genus.</title>
        <authorList>
            <person name="Li Y."/>
        </authorList>
    </citation>
    <scope>NUCLEOTIDE SEQUENCE [LARGE SCALE GENOMIC DNA]</scope>
    <source>
        <strain evidence="9 10">JCM 16921</strain>
    </source>
</reference>
<keyword evidence="10" id="KW-1185">Reference proteome</keyword>
<dbReference type="RefSeq" id="WP_158035160.1">
    <property type="nucleotide sequence ID" value="NZ_BAAAZV010000007.1"/>
</dbReference>
<name>A0A7C8FXV1_9MICO</name>
<evidence type="ECO:0000256" key="1">
    <source>
        <dbReference type="ARBA" id="ARBA00001974"/>
    </source>
</evidence>
<evidence type="ECO:0000313" key="9">
    <source>
        <dbReference type="EMBL" id="KAB1633380.1"/>
    </source>
</evidence>
<keyword evidence="4" id="KW-0274">FAD</keyword>
<dbReference type="InterPro" id="IPR050260">
    <property type="entry name" value="FAD-bd_OxRdtase"/>
</dbReference>
<organism evidence="9 10">
    <name type="scientific">Pseudoclavibacter caeni</name>
    <dbReference type="NCBI Taxonomy" id="908846"/>
    <lineage>
        <taxon>Bacteria</taxon>
        <taxon>Bacillati</taxon>
        <taxon>Actinomycetota</taxon>
        <taxon>Actinomycetes</taxon>
        <taxon>Micrococcales</taxon>
        <taxon>Microbacteriaceae</taxon>
        <taxon>Pseudoclavibacter</taxon>
    </lineage>
</organism>
<evidence type="ECO:0000256" key="2">
    <source>
        <dbReference type="ARBA" id="ARBA00009130"/>
    </source>
</evidence>
<dbReference type="PANTHER" id="PTHR43429:SF1">
    <property type="entry name" value="NAD(P)H SULFUR OXIDOREDUCTASE (COA-DEPENDENT)"/>
    <property type="match status" value="1"/>
</dbReference>
<dbReference type="EMBL" id="WBKA01000001">
    <property type="protein sequence ID" value="KAB1633380.1"/>
    <property type="molecule type" value="Genomic_DNA"/>
</dbReference>
<comment type="caution">
    <text evidence="9">The sequence shown here is derived from an EMBL/GenBank/DDBJ whole genome shotgun (WGS) entry which is preliminary data.</text>
</comment>
<dbReference type="InterPro" id="IPR023753">
    <property type="entry name" value="FAD/NAD-binding_dom"/>
</dbReference>
<feature type="domain" description="FAD/NAD(P)-binding" evidence="8">
    <location>
        <begin position="2"/>
        <end position="315"/>
    </location>
</feature>
<dbReference type="SUPFAM" id="SSF55424">
    <property type="entry name" value="FAD/NAD-linked reductases, dimerisation (C-terminal) domain"/>
    <property type="match status" value="1"/>
</dbReference>
<keyword evidence="5" id="KW-0560">Oxidoreductase</keyword>
<dbReference type="Gene3D" id="3.50.50.60">
    <property type="entry name" value="FAD/NAD(P)-binding domain"/>
    <property type="match status" value="2"/>
</dbReference>
<feature type="domain" description="Pyridine nucleotide-disulphide oxidoreductase dimerisation" evidence="7">
    <location>
        <begin position="337"/>
        <end position="440"/>
    </location>
</feature>
<evidence type="ECO:0000256" key="3">
    <source>
        <dbReference type="ARBA" id="ARBA00022630"/>
    </source>
</evidence>
<keyword evidence="6" id="KW-0676">Redox-active center</keyword>